<dbReference type="EMBL" id="JAZAVJ010000049">
    <property type="protein sequence ID" value="KAK7418301.1"/>
    <property type="molecule type" value="Genomic_DNA"/>
</dbReference>
<keyword evidence="1" id="KW-1133">Transmembrane helix</keyword>
<evidence type="ECO:0000256" key="1">
    <source>
        <dbReference type="SAM" id="Phobius"/>
    </source>
</evidence>
<organism evidence="2 3">
    <name type="scientific">Neonectria punicea</name>
    <dbReference type="NCBI Taxonomy" id="979145"/>
    <lineage>
        <taxon>Eukaryota</taxon>
        <taxon>Fungi</taxon>
        <taxon>Dikarya</taxon>
        <taxon>Ascomycota</taxon>
        <taxon>Pezizomycotina</taxon>
        <taxon>Sordariomycetes</taxon>
        <taxon>Hypocreomycetidae</taxon>
        <taxon>Hypocreales</taxon>
        <taxon>Nectriaceae</taxon>
        <taxon>Neonectria</taxon>
    </lineage>
</organism>
<keyword evidence="3" id="KW-1185">Reference proteome</keyword>
<reference evidence="2 3" key="1">
    <citation type="journal article" date="2025" name="Microbiol. Resour. Announc.">
        <title>Draft genome sequences for Neonectria magnoliae and Neonectria punicea, canker pathogens of Liriodendron tulipifera and Acer saccharum in West Virginia.</title>
        <authorList>
            <person name="Petronek H.M."/>
            <person name="Kasson M.T."/>
            <person name="Metheny A.M."/>
            <person name="Stauder C.M."/>
            <person name="Lovett B."/>
            <person name="Lynch S.C."/>
            <person name="Garnas J.R."/>
            <person name="Kasson L.R."/>
            <person name="Stajich J.E."/>
        </authorList>
    </citation>
    <scope>NUCLEOTIDE SEQUENCE [LARGE SCALE GENOMIC DNA]</scope>
    <source>
        <strain evidence="2 3">NRRL 64653</strain>
    </source>
</reference>
<evidence type="ECO:0000313" key="2">
    <source>
        <dbReference type="EMBL" id="KAK7418301.1"/>
    </source>
</evidence>
<name>A0ABR1HB51_9HYPO</name>
<evidence type="ECO:0000313" key="3">
    <source>
        <dbReference type="Proteomes" id="UP001498476"/>
    </source>
</evidence>
<sequence length="240" mass="27052">MARLPFITRRRLLGVAQTVAGVSATGTAGLWFWTRKCQFEEFGPETDDLFRHPLLKQINPGNNPESHDMCVRRVPFSQLKPELLQDAQQGGSKLVEAYSAGMWGGYGYTVQRKIMESFKDDSNREDVWAKEDLLKSTYEPGTYITNHFHVLEKPPQSLTIRGCVSPRQSPPKPVSVDNLVELRTDLDTERQVAVFKLKMITFDGTQGASQQPDPFGGFAGWLHRQYSALLLESAAEKCMQ</sequence>
<accession>A0ABR1HB51</accession>
<keyword evidence="1" id="KW-0472">Membrane</keyword>
<dbReference type="Proteomes" id="UP001498476">
    <property type="component" value="Unassembled WGS sequence"/>
</dbReference>
<gene>
    <name evidence="2" type="ORF">QQX98_004087</name>
</gene>
<proteinExistence type="predicted"/>
<protein>
    <submittedName>
        <fullName evidence="2">Uncharacterized protein</fullName>
    </submittedName>
</protein>
<keyword evidence="1" id="KW-0812">Transmembrane</keyword>
<feature type="transmembrane region" description="Helical" evidence="1">
    <location>
        <begin position="12"/>
        <end position="33"/>
    </location>
</feature>
<comment type="caution">
    <text evidence="2">The sequence shown here is derived from an EMBL/GenBank/DDBJ whole genome shotgun (WGS) entry which is preliminary data.</text>
</comment>